<gene>
    <name evidence="1" type="ORF">LCGC14_1552730</name>
</gene>
<organism evidence="1">
    <name type="scientific">marine sediment metagenome</name>
    <dbReference type="NCBI Taxonomy" id="412755"/>
    <lineage>
        <taxon>unclassified sequences</taxon>
        <taxon>metagenomes</taxon>
        <taxon>ecological metagenomes</taxon>
    </lineage>
</organism>
<dbReference type="AlphaFoldDB" id="A0A0F9IPX0"/>
<evidence type="ECO:0000313" key="1">
    <source>
        <dbReference type="EMBL" id="KKM55334.1"/>
    </source>
</evidence>
<name>A0A0F9IPX0_9ZZZZ</name>
<protein>
    <submittedName>
        <fullName evidence="1">Uncharacterized protein</fullName>
    </submittedName>
</protein>
<proteinExistence type="predicted"/>
<accession>A0A0F9IPX0</accession>
<sequence>MSKGKRLYNNVPIPTAMVEDVDFIIKKSGLYRSNAEFFIDAGRQRYIEIIKNMYKKKKLNRIKTTKSKK</sequence>
<reference evidence="1" key="1">
    <citation type="journal article" date="2015" name="Nature">
        <title>Complex archaea that bridge the gap between prokaryotes and eukaryotes.</title>
        <authorList>
            <person name="Spang A."/>
            <person name="Saw J.H."/>
            <person name="Jorgensen S.L."/>
            <person name="Zaremba-Niedzwiedzka K."/>
            <person name="Martijn J."/>
            <person name="Lind A.E."/>
            <person name="van Eijk R."/>
            <person name="Schleper C."/>
            <person name="Guy L."/>
            <person name="Ettema T.J."/>
        </authorList>
    </citation>
    <scope>NUCLEOTIDE SEQUENCE</scope>
</reference>
<comment type="caution">
    <text evidence="1">The sequence shown here is derived from an EMBL/GenBank/DDBJ whole genome shotgun (WGS) entry which is preliminary data.</text>
</comment>
<dbReference type="EMBL" id="LAZR01011888">
    <property type="protein sequence ID" value="KKM55334.1"/>
    <property type="molecule type" value="Genomic_DNA"/>
</dbReference>